<feature type="transmembrane region" description="Helical" evidence="1">
    <location>
        <begin position="12"/>
        <end position="33"/>
    </location>
</feature>
<keyword evidence="1" id="KW-1133">Transmembrane helix</keyword>
<keyword evidence="3" id="KW-1185">Reference proteome</keyword>
<protein>
    <submittedName>
        <fullName evidence="2">Uncharacterized protein</fullName>
    </submittedName>
</protein>
<sequence length="153" mass="16995">MRFSIVKLVTFSFSFFLVSIFSFFYFVTFLSLVGQTGALVPVPQNVRYLDAPIPPASIPVNVSATYDDLQKLKGKIQAGSPIRICNGTSSDCAEFRDVGELEDAVRKAKDPRARHKRSAHHVVMLFSLGAMFLIGFYIAIFIYAKFGTCCPPK</sequence>
<accession>A0ABR0S5G6</accession>
<keyword evidence="1" id="KW-0812">Transmembrane</keyword>
<dbReference type="Proteomes" id="UP001338125">
    <property type="component" value="Unassembled WGS sequence"/>
</dbReference>
<evidence type="ECO:0000313" key="2">
    <source>
        <dbReference type="EMBL" id="KAK5987229.1"/>
    </source>
</evidence>
<organism evidence="2 3">
    <name type="scientific">Cladobotryum mycophilum</name>
    <dbReference type="NCBI Taxonomy" id="491253"/>
    <lineage>
        <taxon>Eukaryota</taxon>
        <taxon>Fungi</taxon>
        <taxon>Dikarya</taxon>
        <taxon>Ascomycota</taxon>
        <taxon>Pezizomycotina</taxon>
        <taxon>Sordariomycetes</taxon>
        <taxon>Hypocreomycetidae</taxon>
        <taxon>Hypocreales</taxon>
        <taxon>Hypocreaceae</taxon>
        <taxon>Cladobotryum</taxon>
    </lineage>
</organism>
<comment type="caution">
    <text evidence="2">The sequence shown here is derived from an EMBL/GenBank/DDBJ whole genome shotgun (WGS) entry which is preliminary data.</text>
</comment>
<dbReference type="EMBL" id="JAVFKD010000016">
    <property type="protein sequence ID" value="KAK5987229.1"/>
    <property type="molecule type" value="Genomic_DNA"/>
</dbReference>
<name>A0ABR0S5G6_9HYPO</name>
<gene>
    <name evidence="2" type="ORF">PT974_11353</name>
</gene>
<evidence type="ECO:0000313" key="3">
    <source>
        <dbReference type="Proteomes" id="UP001338125"/>
    </source>
</evidence>
<feature type="transmembrane region" description="Helical" evidence="1">
    <location>
        <begin position="122"/>
        <end position="144"/>
    </location>
</feature>
<keyword evidence="1" id="KW-0472">Membrane</keyword>
<evidence type="ECO:0000256" key="1">
    <source>
        <dbReference type="SAM" id="Phobius"/>
    </source>
</evidence>
<proteinExistence type="predicted"/>
<reference evidence="2 3" key="1">
    <citation type="submission" date="2024-01" db="EMBL/GenBank/DDBJ databases">
        <title>Complete genome of Cladobotryum mycophilum ATHUM6906.</title>
        <authorList>
            <person name="Christinaki A.C."/>
            <person name="Myridakis A.I."/>
            <person name="Kouvelis V.N."/>
        </authorList>
    </citation>
    <scope>NUCLEOTIDE SEQUENCE [LARGE SCALE GENOMIC DNA]</scope>
    <source>
        <strain evidence="2 3">ATHUM6906</strain>
    </source>
</reference>